<organism evidence="1 2">
    <name type="scientific">Parasponia andersonii</name>
    <name type="common">Sponia andersonii</name>
    <dbReference type="NCBI Taxonomy" id="3476"/>
    <lineage>
        <taxon>Eukaryota</taxon>
        <taxon>Viridiplantae</taxon>
        <taxon>Streptophyta</taxon>
        <taxon>Embryophyta</taxon>
        <taxon>Tracheophyta</taxon>
        <taxon>Spermatophyta</taxon>
        <taxon>Magnoliopsida</taxon>
        <taxon>eudicotyledons</taxon>
        <taxon>Gunneridae</taxon>
        <taxon>Pentapetalae</taxon>
        <taxon>rosids</taxon>
        <taxon>fabids</taxon>
        <taxon>Rosales</taxon>
        <taxon>Cannabaceae</taxon>
        <taxon>Parasponia</taxon>
    </lineage>
</organism>
<dbReference type="AlphaFoldDB" id="A0A2P5B067"/>
<evidence type="ECO:0000313" key="1">
    <source>
        <dbReference type="EMBL" id="PON42192.1"/>
    </source>
</evidence>
<name>A0A2P5B067_PARAD</name>
<gene>
    <name evidence="1" type="ORF">PanWU01x14_283700</name>
</gene>
<keyword evidence="2" id="KW-1185">Reference proteome</keyword>
<proteinExistence type="predicted"/>
<sequence>MEDRLLIREFCTFTHDAIEEMVNDSCQGCYAATEMLFHNGGHISVDSEFVANIYGLCEYKSNPLF</sequence>
<comment type="caution">
    <text evidence="1">The sequence shown here is derived from an EMBL/GenBank/DDBJ whole genome shotgun (WGS) entry which is preliminary data.</text>
</comment>
<reference evidence="2" key="1">
    <citation type="submission" date="2016-06" db="EMBL/GenBank/DDBJ databases">
        <title>Parallel loss of symbiosis genes in relatives of nitrogen-fixing non-legume Parasponia.</title>
        <authorList>
            <person name="Van Velzen R."/>
            <person name="Holmer R."/>
            <person name="Bu F."/>
            <person name="Rutten L."/>
            <person name="Van Zeijl A."/>
            <person name="Liu W."/>
            <person name="Santuari L."/>
            <person name="Cao Q."/>
            <person name="Sharma T."/>
            <person name="Shen D."/>
            <person name="Roswanjaya Y."/>
            <person name="Wardhani T."/>
            <person name="Kalhor M.S."/>
            <person name="Jansen J."/>
            <person name="Van den Hoogen J."/>
            <person name="Gungor B."/>
            <person name="Hartog M."/>
            <person name="Hontelez J."/>
            <person name="Verver J."/>
            <person name="Yang W.-C."/>
            <person name="Schijlen E."/>
            <person name="Repin R."/>
            <person name="Schilthuizen M."/>
            <person name="Schranz E."/>
            <person name="Heidstra R."/>
            <person name="Miyata K."/>
            <person name="Fedorova E."/>
            <person name="Kohlen W."/>
            <person name="Bisseling T."/>
            <person name="Smit S."/>
            <person name="Geurts R."/>
        </authorList>
    </citation>
    <scope>NUCLEOTIDE SEQUENCE [LARGE SCALE GENOMIC DNA]</scope>
    <source>
        <strain evidence="2">cv. WU1-14</strain>
    </source>
</reference>
<dbReference type="Proteomes" id="UP000237105">
    <property type="component" value="Unassembled WGS sequence"/>
</dbReference>
<dbReference type="EMBL" id="JXTB01000397">
    <property type="protein sequence ID" value="PON42192.1"/>
    <property type="molecule type" value="Genomic_DNA"/>
</dbReference>
<accession>A0A2P5B067</accession>
<protein>
    <submittedName>
        <fullName evidence="1">Uncharacterized protein</fullName>
    </submittedName>
</protein>
<evidence type="ECO:0000313" key="2">
    <source>
        <dbReference type="Proteomes" id="UP000237105"/>
    </source>
</evidence>